<organism evidence="2">
    <name type="scientific">bioreactor metagenome</name>
    <dbReference type="NCBI Taxonomy" id="1076179"/>
    <lineage>
        <taxon>unclassified sequences</taxon>
        <taxon>metagenomes</taxon>
        <taxon>ecological metagenomes</taxon>
    </lineage>
</organism>
<keyword evidence="1" id="KW-1277">Toxin-antitoxin system</keyword>
<reference evidence="2" key="1">
    <citation type="submission" date="2019-08" db="EMBL/GenBank/DDBJ databases">
        <authorList>
            <person name="Kucharzyk K."/>
            <person name="Murdoch R.W."/>
            <person name="Higgins S."/>
            <person name="Loffler F."/>
        </authorList>
    </citation>
    <scope>NUCLEOTIDE SEQUENCE</scope>
</reference>
<evidence type="ECO:0000313" key="2">
    <source>
        <dbReference type="EMBL" id="MPM15523.1"/>
    </source>
</evidence>
<gene>
    <name evidence="2" type="ORF">SDC9_61894</name>
</gene>
<accession>A0A644XMM9</accession>
<dbReference type="EMBL" id="VSSQ01002457">
    <property type="protein sequence ID" value="MPM15523.1"/>
    <property type="molecule type" value="Genomic_DNA"/>
</dbReference>
<evidence type="ECO:0000256" key="1">
    <source>
        <dbReference type="ARBA" id="ARBA00022649"/>
    </source>
</evidence>
<dbReference type="AlphaFoldDB" id="A0A644XMM9"/>
<dbReference type="PANTHER" id="PTHR35601:SF1">
    <property type="entry name" value="TOXIN RELE"/>
    <property type="match status" value="1"/>
</dbReference>
<name>A0A644XMM9_9ZZZZ</name>
<proteinExistence type="predicted"/>
<sequence>MSFHIELSEEALKQLKKLDKHITALIIGWLRKNLEGCADPRRHGQGLTADSGSQWRYRVGDYRILAEIQDEKIIVLVLSIGHRSEICKG</sequence>
<comment type="caution">
    <text evidence="2">The sequence shown here is derived from an EMBL/GenBank/DDBJ whole genome shotgun (WGS) entry which is preliminary data.</text>
</comment>
<dbReference type="SUPFAM" id="SSF143011">
    <property type="entry name" value="RelE-like"/>
    <property type="match status" value="1"/>
</dbReference>
<dbReference type="Pfam" id="PF05016">
    <property type="entry name" value="ParE_toxin"/>
    <property type="match status" value="1"/>
</dbReference>
<protein>
    <recommendedName>
        <fullName evidence="3">Toxin RelG</fullName>
    </recommendedName>
</protein>
<dbReference type="PANTHER" id="PTHR35601">
    <property type="entry name" value="TOXIN RELE"/>
    <property type="match status" value="1"/>
</dbReference>
<dbReference type="Gene3D" id="3.30.2310.20">
    <property type="entry name" value="RelE-like"/>
    <property type="match status" value="1"/>
</dbReference>
<evidence type="ECO:0008006" key="3">
    <source>
        <dbReference type="Google" id="ProtNLM"/>
    </source>
</evidence>
<dbReference type="InterPro" id="IPR035093">
    <property type="entry name" value="RelE/ParE_toxin_dom_sf"/>
</dbReference>
<dbReference type="InterPro" id="IPR007712">
    <property type="entry name" value="RelE/ParE_toxin"/>
</dbReference>